<feature type="domain" description="Sleeping Beauty transposase HTH" evidence="2">
    <location>
        <begin position="1"/>
        <end position="52"/>
    </location>
</feature>
<dbReference type="EMBL" id="JAMKFB020000015">
    <property type="protein sequence ID" value="KAL0173833.1"/>
    <property type="molecule type" value="Genomic_DNA"/>
</dbReference>
<dbReference type="Proteomes" id="UP001529510">
    <property type="component" value="Unassembled WGS sequence"/>
</dbReference>
<reference evidence="3 4" key="1">
    <citation type="submission" date="2024-05" db="EMBL/GenBank/DDBJ databases">
        <title>Genome sequencing and assembly of Indian major carp, Cirrhinus mrigala (Hamilton, 1822).</title>
        <authorList>
            <person name="Mohindra V."/>
            <person name="Chowdhury L.M."/>
            <person name="Lal K."/>
            <person name="Jena J.K."/>
        </authorList>
    </citation>
    <scope>NUCLEOTIDE SEQUENCE [LARGE SCALE GENOMIC DNA]</scope>
    <source>
        <strain evidence="3">CM1030</strain>
        <tissue evidence="3">Blood</tissue>
    </source>
</reference>
<dbReference type="Pfam" id="PF25787">
    <property type="entry name" value="HTH_SB"/>
    <property type="match status" value="1"/>
</dbReference>
<dbReference type="InterPro" id="IPR036388">
    <property type="entry name" value="WH-like_DNA-bd_sf"/>
</dbReference>
<dbReference type="InterPro" id="IPR002492">
    <property type="entry name" value="Transposase_Tc1-like"/>
</dbReference>
<feature type="non-terminal residue" evidence="3">
    <location>
        <position position="124"/>
    </location>
</feature>
<evidence type="ECO:0000313" key="4">
    <source>
        <dbReference type="Proteomes" id="UP001529510"/>
    </source>
</evidence>
<dbReference type="AlphaFoldDB" id="A0ABD0PID9"/>
<keyword evidence="4" id="KW-1185">Reference proteome</keyword>
<evidence type="ECO:0000259" key="2">
    <source>
        <dbReference type="Pfam" id="PF25787"/>
    </source>
</evidence>
<name>A0ABD0PID9_CIRMR</name>
<dbReference type="InterPro" id="IPR057667">
    <property type="entry name" value="HTH_SB"/>
</dbReference>
<comment type="caution">
    <text evidence="3">The sequence shown here is derived from an EMBL/GenBank/DDBJ whole genome shotgun (WGS) entry which is preliminary data.</text>
</comment>
<evidence type="ECO:0008006" key="5">
    <source>
        <dbReference type="Google" id="ProtNLM"/>
    </source>
</evidence>
<feature type="domain" description="Transposase Tc1-like" evidence="1">
    <location>
        <begin position="57"/>
        <end position="115"/>
    </location>
</feature>
<dbReference type="InterPro" id="IPR009057">
    <property type="entry name" value="Homeodomain-like_sf"/>
</dbReference>
<evidence type="ECO:0000313" key="3">
    <source>
        <dbReference type="EMBL" id="KAL0173833.1"/>
    </source>
</evidence>
<accession>A0ABD0PID9</accession>
<protein>
    <recommendedName>
        <fullName evidence="5">Transposase Tc1-like domain-containing protein</fullName>
    </recommendedName>
</protein>
<dbReference type="Gene3D" id="1.10.10.10">
    <property type="entry name" value="Winged helix-like DNA-binding domain superfamily/Winged helix DNA-binding domain"/>
    <property type="match status" value="1"/>
</dbReference>
<organism evidence="3 4">
    <name type="scientific">Cirrhinus mrigala</name>
    <name type="common">Mrigala</name>
    <dbReference type="NCBI Taxonomy" id="683832"/>
    <lineage>
        <taxon>Eukaryota</taxon>
        <taxon>Metazoa</taxon>
        <taxon>Chordata</taxon>
        <taxon>Craniata</taxon>
        <taxon>Vertebrata</taxon>
        <taxon>Euteleostomi</taxon>
        <taxon>Actinopterygii</taxon>
        <taxon>Neopterygii</taxon>
        <taxon>Teleostei</taxon>
        <taxon>Ostariophysi</taxon>
        <taxon>Cypriniformes</taxon>
        <taxon>Cyprinidae</taxon>
        <taxon>Labeoninae</taxon>
        <taxon>Labeonini</taxon>
        <taxon>Cirrhinus</taxon>
    </lineage>
</organism>
<sequence length="124" mass="14166">MAQTKEISEDLRKRVAVAHQAGKGYKAISKEFGLHKSAVRQVVYKWRKFKTTVTLPRSPKQLKAFLTLANVNVHESAARRTLNNNGVHGRVGKRKQLLSKMNISANLQFAKDHVDKPDDYWRNV</sequence>
<gene>
    <name evidence="3" type="ORF">M9458_029801</name>
</gene>
<dbReference type="SUPFAM" id="SSF46689">
    <property type="entry name" value="Homeodomain-like"/>
    <property type="match status" value="1"/>
</dbReference>
<dbReference type="Pfam" id="PF01498">
    <property type="entry name" value="HTH_Tnp_Tc3_2"/>
    <property type="match status" value="1"/>
</dbReference>
<proteinExistence type="predicted"/>
<evidence type="ECO:0000259" key="1">
    <source>
        <dbReference type="Pfam" id="PF01498"/>
    </source>
</evidence>